<reference evidence="2 3" key="1">
    <citation type="submission" date="2015-01" db="EMBL/GenBank/DDBJ databases">
        <title>Draft genome sequence of Leucobacter komagatae strain VKM ST2845.</title>
        <authorList>
            <person name="Karlyshev A.V."/>
            <person name="Kudryashova E.B."/>
        </authorList>
    </citation>
    <scope>NUCLEOTIDE SEQUENCE [LARGE SCALE GENOMIC DNA]</scope>
    <source>
        <strain evidence="2 3">VKM ST2845</strain>
    </source>
</reference>
<accession>A0A0D0HYD8</accession>
<keyword evidence="1" id="KW-0812">Transmembrane</keyword>
<organism evidence="2 3">
    <name type="scientific">Leucobacter komagatae</name>
    <dbReference type="NCBI Taxonomy" id="55969"/>
    <lineage>
        <taxon>Bacteria</taxon>
        <taxon>Bacillati</taxon>
        <taxon>Actinomycetota</taxon>
        <taxon>Actinomycetes</taxon>
        <taxon>Micrococcales</taxon>
        <taxon>Microbacteriaceae</taxon>
        <taxon>Leucobacter</taxon>
    </lineage>
</organism>
<comment type="caution">
    <text evidence="2">The sequence shown here is derived from an EMBL/GenBank/DDBJ whole genome shotgun (WGS) entry which is preliminary data.</text>
</comment>
<protein>
    <submittedName>
        <fullName evidence="2">Uncharacterized protein</fullName>
    </submittedName>
</protein>
<sequence length="121" mass="13214">MRPVTIFACLVPLAGVVVFYLLAASKFVATSPGDLAHARFGWPADWVEQDLSRYAPRTFPFTIDFNWTRSWDAPIATTVSWGHLAMNVLLVATVLTAILFGIVAAVRSARRGRPAPVPTSD</sequence>
<keyword evidence="1" id="KW-0472">Membrane</keyword>
<evidence type="ECO:0000256" key="1">
    <source>
        <dbReference type="SAM" id="Phobius"/>
    </source>
</evidence>
<evidence type="ECO:0000313" key="2">
    <source>
        <dbReference type="EMBL" id="KIP52586.1"/>
    </source>
</evidence>
<feature type="transmembrane region" description="Helical" evidence="1">
    <location>
        <begin position="84"/>
        <end position="106"/>
    </location>
</feature>
<proteinExistence type="predicted"/>
<gene>
    <name evidence="2" type="ORF">SD72_08530</name>
</gene>
<keyword evidence="1" id="KW-1133">Transmembrane helix</keyword>
<dbReference type="AlphaFoldDB" id="A0A0D0HYD8"/>
<keyword evidence="3" id="KW-1185">Reference proteome</keyword>
<dbReference type="Proteomes" id="UP000032120">
    <property type="component" value="Unassembled WGS sequence"/>
</dbReference>
<dbReference type="EMBL" id="JXSQ01000009">
    <property type="protein sequence ID" value="KIP52586.1"/>
    <property type="molecule type" value="Genomic_DNA"/>
</dbReference>
<name>A0A0D0HYD8_9MICO</name>
<dbReference type="RefSeq" id="WP_042544017.1">
    <property type="nucleotide sequence ID" value="NZ_JXSQ01000009.1"/>
</dbReference>
<evidence type="ECO:0000313" key="3">
    <source>
        <dbReference type="Proteomes" id="UP000032120"/>
    </source>
</evidence>
<dbReference type="OrthoDB" id="5077170at2"/>